<sequence>MDQYIDIDDDGDEELEFKETTPLTYKMPKVAKYDGTGDPKVEVPDFYKAVSDITYERETRLHTLEKSHGLKLRLLYFKQKLMSLF</sequence>
<keyword evidence="2" id="KW-1185">Reference proteome</keyword>
<accession>A0A067L857</accession>
<evidence type="ECO:0000313" key="2">
    <source>
        <dbReference type="Proteomes" id="UP000027138"/>
    </source>
</evidence>
<dbReference type="Proteomes" id="UP000027138">
    <property type="component" value="Unassembled WGS sequence"/>
</dbReference>
<gene>
    <name evidence="1" type="ORF">JCGZ_19744</name>
</gene>
<proteinExistence type="predicted"/>
<dbReference type="EMBL" id="KK914248">
    <property type="protein sequence ID" value="KDP44602.1"/>
    <property type="molecule type" value="Genomic_DNA"/>
</dbReference>
<name>A0A067L857_JATCU</name>
<protein>
    <submittedName>
        <fullName evidence="1">Uncharacterized protein</fullName>
    </submittedName>
</protein>
<reference evidence="1 2" key="1">
    <citation type="journal article" date="2014" name="PLoS ONE">
        <title>Global Analysis of Gene Expression Profiles in Physic Nut (Jatropha curcas L.) Seedlings Exposed to Salt Stress.</title>
        <authorList>
            <person name="Zhang L."/>
            <person name="Zhang C."/>
            <person name="Wu P."/>
            <person name="Chen Y."/>
            <person name="Li M."/>
            <person name="Jiang H."/>
            <person name="Wu G."/>
        </authorList>
    </citation>
    <scope>NUCLEOTIDE SEQUENCE [LARGE SCALE GENOMIC DNA]</scope>
    <source>
        <strain evidence="2">cv. GZQX0401</strain>
        <tissue evidence="1">Young leaves</tissue>
    </source>
</reference>
<dbReference type="AlphaFoldDB" id="A0A067L857"/>
<dbReference type="OrthoDB" id="1750196at2759"/>
<organism evidence="1 2">
    <name type="scientific">Jatropha curcas</name>
    <name type="common">Barbados nut</name>
    <dbReference type="NCBI Taxonomy" id="180498"/>
    <lineage>
        <taxon>Eukaryota</taxon>
        <taxon>Viridiplantae</taxon>
        <taxon>Streptophyta</taxon>
        <taxon>Embryophyta</taxon>
        <taxon>Tracheophyta</taxon>
        <taxon>Spermatophyta</taxon>
        <taxon>Magnoliopsida</taxon>
        <taxon>eudicotyledons</taxon>
        <taxon>Gunneridae</taxon>
        <taxon>Pentapetalae</taxon>
        <taxon>rosids</taxon>
        <taxon>fabids</taxon>
        <taxon>Malpighiales</taxon>
        <taxon>Euphorbiaceae</taxon>
        <taxon>Crotonoideae</taxon>
        <taxon>Jatropheae</taxon>
        <taxon>Jatropha</taxon>
    </lineage>
</organism>
<evidence type="ECO:0000313" key="1">
    <source>
        <dbReference type="EMBL" id="KDP44602.1"/>
    </source>
</evidence>